<dbReference type="InterPro" id="IPR019401">
    <property type="entry name" value="Znf_CHCC"/>
</dbReference>
<dbReference type="FunFam" id="2.60.260.40:FF:000003">
    <property type="entry name" value="NADH dehydrogenase [ubiquinone] iron-sulfur protein 6, mitochondrial"/>
    <property type="match status" value="1"/>
</dbReference>
<protein>
    <submittedName>
        <fullName evidence="3">NADH-ubiquinone oxidoreductase</fullName>
    </submittedName>
</protein>
<keyword evidence="3" id="KW-0830">Ubiquinone</keyword>
<dbReference type="OrthoDB" id="307899at2759"/>
<gene>
    <name evidence="3" type="ORF">BCR34DRAFT_617495</name>
</gene>
<dbReference type="PANTHER" id="PTHR13156">
    <property type="entry name" value="NADH-UBIQUINONE OXIDOREDUCTASE 13 KD-A SUBUNIT"/>
    <property type="match status" value="1"/>
</dbReference>
<evidence type="ECO:0000259" key="2">
    <source>
        <dbReference type="Pfam" id="PF10276"/>
    </source>
</evidence>
<dbReference type="Gene3D" id="2.60.260.40">
    <property type="entry name" value="q5lls5 like domains"/>
    <property type="match status" value="1"/>
</dbReference>
<feature type="domain" description="Zinc finger CHCC-type" evidence="2">
    <location>
        <begin position="136"/>
        <end position="171"/>
    </location>
</feature>
<organism evidence="3 4">
    <name type="scientific">Clohesyomyces aquaticus</name>
    <dbReference type="NCBI Taxonomy" id="1231657"/>
    <lineage>
        <taxon>Eukaryota</taxon>
        <taxon>Fungi</taxon>
        <taxon>Dikarya</taxon>
        <taxon>Ascomycota</taxon>
        <taxon>Pezizomycotina</taxon>
        <taxon>Dothideomycetes</taxon>
        <taxon>Pleosporomycetidae</taxon>
        <taxon>Pleosporales</taxon>
        <taxon>Lindgomycetaceae</taxon>
        <taxon>Clohesyomyces</taxon>
    </lineage>
</organism>
<feature type="compositionally biased region" description="Polar residues" evidence="1">
    <location>
        <begin position="41"/>
        <end position="58"/>
    </location>
</feature>
<dbReference type="Proteomes" id="UP000193144">
    <property type="component" value="Unassembled WGS sequence"/>
</dbReference>
<feature type="compositionally biased region" description="Basic and acidic residues" evidence="1">
    <location>
        <begin position="195"/>
        <end position="207"/>
    </location>
</feature>
<dbReference type="AlphaFoldDB" id="A0A1Y1Z3D3"/>
<comment type="caution">
    <text evidence="3">The sequence shown here is derived from an EMBL/GenBank/DDBJ whole genome shotgun (WGS) entry which is preliminary data.</text>
</comment>
<dbReference type="Pfam" id="PF10276">
    <property type="entry name" value="zf-CHCC"/>
    <property type="match status" value="1"/>
</dbReference>
<evidence type="ECO:0000313" key="4">
    <source>
        <dbReference type="Proteomes" id="UP000193144"/>
    </source>
</evidence>
<keyword evidence="4" id="KW-1185">Reference proteome</keyword>
<dbReference type="GO" id="GO:0005739">
    <property type="term" value="C:mitochondrion"/>
    <property type="evidence" value="ECO:0007669"/>
    <property type="project" value="GOC"/>
</dbReference>
<sequence>MLSRTLRARGAVRLLPSLRASYATKQPSVNQVPANDPNPQPAVQNVSATNERATSSEGSFDKVLQEDVEKAEELRVMQAPNRQSPNQKGIWSRSQQPRAAAMVGPRFEQTIFEDQPRPYAAIELIHKQPVRWRHENIVSCDGGGGPLGHPRIFINLDKPQICACTYCGLPFANEHHREHLESLPSTPYPLGPRGDPAEVHESQKITDEPLAQR</sequence>
<dbReference type="EMBL" id="MCFA01000136">
    <property type="protein sequence ID" value="ORY04365.1"/>
    <property type="molecule type" value="Genomic_DNA"/>
</dbReference>
<dbReference type="GO" id="GO:0006120">
    <property type="term" value="P:mitochondrial electron transport, NADH to ubiquinone"/>
    <property type="evidence" value="ECO:0007669"/>
    <property type="project" value="TreeGrafter"/>
</dbReference>
<evidence type="ECO:0000256" key="1">
    <source>
        <dbReference type="SAM" id="MobiDB-lite"/>
    </source>
</evidence>
<accession>A0A1Y1Z3D3</accession>
<dbReference type="STRING" id="1231657.A0A1Y1Z3D3"/>
<evidence type="ECO:0000313" key="3">
    <source>
        <dbReference type="EMBL" id="ORY04365.1"/>
    </source>
</evidence>
<proteinExistence type="predicted"/>
<feature type="region of interest" description="Disordered" evidence="1">
    <location>
        <begin position="26"/>
        <end position="61"/>
    </location>
</feature>
<dbReference type="PANTHER" id="PTHR13156:SF0">
    <property type="entry name" value="NADH DEHYDROGENASE [UBIQUINONE] IRON-SULFUR PROTEIN 6, MITOCHONDRIAL"/>
    <property type="match status" value="1"/>
</dbReference>
<feature type="region of interest" description="Disordered" evidence="1">
    <location>
        <begin position="180"/>
        <end position="213"/>
    </location>
</feature>
<reference evidence="3 4" key="1">
    <citation type="submission" date="2016-07" db="EMBL/GenBank/DDBJ databases">
        <title>Pervasive Adenine N6-methylation of Active Genes in Fungi.</title>
        <authorList>
            <consortium name="DOE Joint Genome Institute"/>
            <person name="Mondo S.J."/>
            <person name="Dannebaum R.O."/>
            <person name="Kuo R.C."/>
            <person name="Labutti K."/>
            <person name="Haridas S."/>
            <person name="Kuo A."/>
            <person name="Salamov A."/>
            <person name="Ahrendt S.R."/>
            <person name="Lipzen A."/>
            <person name="Sullivan W."/>
            <person name="Andreopoulos W.B."/>
            <person name="Clum A."/>
            <person name="Lindquist E."/>
            <person name="Daum C."/>
            <person name="Ramamoorthy G.K."/>
            <person name="Gryganskyi A."/>
            <person name="Culley D."/>
            <person name="Magnuson J.K."/>
            <person name="James T.Y."/>
            <person name="O'Malley M.A."/>
            <person name="Stajich J.E."/>
            <person name="Spatafora J.W."/>
            <person name="Visel A."/>
            <person name="Grigoriev I.V."/>
        </authorList>
    </citation>
    <scope>NUCLEOTIDE SEQUENCE [LARGE SCALE GENOMIC DNA]</scope>
    <source>
        <strain evidence="3 4">CBS 115471</strain>
    </source>
</reference>
<name>A0A1Y1Z3D3_9PLEO</name>